<dbReference type="PaxDb" id="4097-A0A1S4CM53"/>
<dbReference type="InterPro" id="IPR007330">
    <property type="entry name" value="MIT_dom"/>
</dbReference>
<feature type="compositionally biased region" description="Acidic residues" evidence="1">
    <location>
        <begin position="199"/>
        <end position="208"/>
    </location>
</feature>
<proteinExistence type="predicted"/>
<keyword evidence="3" id="KW-1185">Reference proteome</keyword>
<organism evidence="3 4">
    <name type="scientific">Nicotiana tabacum</name>
    <name type="common">Common tobacco</name>
    <dbReference type="NCBI Taxonomy" id="4097"/>
    <lineage>
        <taxon>Eukaryota</taxon>
        <taxon>Viridiplantae</taxon>
        <taxon>Streptophyta</taxon>
        <taxon>Embryophyta</taxon>
        <taxon>Tracheophyta</taxon>
        <taxon>Spermatophyta</taxon>
        <taxon>Magnoliopsida</taxon>
        <taxon>eudicotyledons</taxon>
        <taxon>Gunneridae</taxon>
        <taxon>Pentapetalae</taxon>
        <taxon>asterids</taxon>
        <taxon>lamiids</taxon>
        <taxon>Solanales</taxon>
        <taxon>Solanaceae</taxon>
        <taxon>Nicotianoideae</taxon>
        <taxon>Nicotianeae</taxon>
        <taxon>Nicotiana</taxon>
    </lineage>
</organism>
<dbReference type="Gene3D" id="1.20.58.80">
    <property type="entry name" value="Phosphotransferase system, lactose/cellobiose-type IIA subunit"/>
    <property type="match status" value="2"/>
</dbReference>
<reference evidence="4" key="2">
    <citation type="submission" date="2025-08" db="UniProtKB">
        <authorList>
            <consortium name="RefSeq"/>
        </authorList>
    </citation>
    <scope>IDENTIFICATION</scope>
    <source>
        <tissue evidence="4">Leaf</tissue>
    </source>
</reference>
<evidence type="ECO:0000313" key="3">
    <source>
        <dbReference type="Proteomes" id="UP000790787"/>
    </source>
</evidence>
<feature type="domain" description="MIT" evidence="2">
    <location>
        <begin position="111"/>
        <end position="183"/>
    </location>
</feature>
<dbReference type="InterPro" id="IPR036181">
    <property type="entry name" value="MIT_dom_sf"/>
</dbReference>
<gene>
    <name evidence="4" type="primary">LOC107820261</name>
</gene>
<feature type="region of interest" description="Disordered" evidence="1">
    <location>
        <begin position="186"/>
        <end position="208"/>
    </location>
</feature>
<dbReference type="Pfam" id="PF04212">
    <property type="entry name" value="MIT"/>
    <property type="match status" value="2"/>
</dbReference>
<accession>A0A1S4CM53</accession>
<protein>
    <submittedName>
        <fullName evidence="4">Protein SUPPRESSOR OF K(+) TRANSPORT GROWTH DEFECT 1-like</fullName>
    </submittedName>
</protein>
<dbReference type="SMART" id="SM00745">
    <property type="entry name" value="MIT"/>
    <property type="match status" value="2"/>
</dbReference>
<dbReference type="AlphaFoldDB" id="A0A1S4CM53"/>
<reference evidence="3" key="1">
    <citation type="journal article" date="2014" name="Nat. Commun.">
        <title>The tobacco genome sequence and its comparison with those of tomato and potato.</title>
        <authorList>
            <person name="Sierro N."/>
            <person name="Battey J.N."/>
            <person name="Ouadi S."/>
            <person name="Bakaher N."/>
            <person name="Bovet L."/>
            <person name="Willig A."/>
            <person name="Goepfert S."/>
            <person name="Peitsch M.C."/>
            <person name="Ivanov N.V."/>
        </authorList>
    </citation>
    <scope>NUCLEOTIDE SEQUENCE [LARGE SCALE GENOMIC DNA]</scope>
</reference>
<dbReference type="SUPFAM" id="SSF116846">
    <property type="entry name" value="MIT domain"/>
    <property type="match status" value="2"/>
</dbReference>
<dbReference type="OrthoDB" id="29072at2759"/>
<dbReference type="SMR" id="A0A1S4CM53"/>
<dbReference type="Proteomes" id="UP000790787">
    <property type="component" value="Chromosome 8"/>
</dbReference>
<evidence type="ECO:0000313" key="4">
    <source>
        <dbReference type="RefSeq" id="XP_016502009.1"/>
    </source>
</evidence>
<dbReference type="STRING" id="4097.A0A1S4CM53"/>
<dbReference type="RefSeq" id="XP_016502009.1">
    <property type="nucleotide sequence ID" value="XM_016646523.1"/>
</dbReference>
<dbReference type="RefSeq" id="XP_016502009.1">
    <property type="nucleotide sequence ID" value="XM_016646523.2"/>
</dbReference>
<evidence type="ECO:0000256" key="1">
    <source>
        <dbReference type="SAM" id="MobiDB-lite"/>
    </source>
</evidence>
<sequence length="208" mass="23815">MYSNFKEQAIEHLRQEDNVGNYAKAFTLYMNALEYFKTHLKNLEIKEAIYQTINEYLHRAEEIRAMLDESGTGSSSNGRDMAMAVKPKMKLKDGEDGEDSELRTGPNSVVISNFKDQAIAYVRQAGNYAKAFPLYMNALEYFRAQLKYEKDDPKTKMAISQKFDEYLHRAKEIRMVLDWTEPSLNEGDAVVATRPKDGEDGDDPNSQS</sequence>
<evidence type="ECO:0000259" key="2">
    <source>
        <dbReference type="SMART" id="SM00745"/>
    </source>
</evidence>
<feature type="domain" description="MIT" evidence="2">
    <location>
        <begin position="2"/>
        <end position="73"/>
    </location>
</feature>
<name>A0A1S4CM53_TOBAC</name>
<dbReference type="GeneID" id="107820261"/>
<dbReference type="KEGG" id="nta:107820261"/>